<keyword evidence="2" id="KW-1185">Reference proteome</keyword>
<proteinExistence type="predicted"/>
<accession>A0A3N4I4H8</accession>
<dbReference type="Proteomes" id="UP000275078">
    <property type="component" value="Unassembled WGS sequence"/>
</dbReference>
<dbReference type="EMBL" id="ML119697">
    <property type="protein sequence ID" value="RPA79598.1"/>
    <property type="molecule type" value="Genomic_DNA"/>
</dbReference>
<name>A0A3N4I4H8_ASCIM</name>
<protein>
    <submittedName>
        <fullName evidence="1">Uncharacterized protein</fullName>
    </submittedName>
</protein>
<dbReference type="AlphaFoldDB" id="A0A3N4I4H8"/>
<gene>
    <name evidence="1" type="ORF">BJ508DRAFT_348054</name>
</gene>
<evidence type="ECO:0000313" key="1">
    <source>
        <dbReference type="EMBL" id="RPA79598.1"/>
    </source>
</evidence>
<sequence length="495" mass="57171">MPHNGPTQMMQFYLPLREAFPMSMPSPPTFGHGYENGHAAFINTPAQPISKRYPTITLLAQERFTPSFEAEQPATTGGTPKCKALAFVERKLENQESQAKAEREKATRDKYESGMLRYSNSILAQFATIPRRSYFWKPEGPIPDSCRHMLKDKKIWTPWSQPRVKQSDAAKFEAVSIINKTRWVKENSGTIDEGIIKDKERFYTMEDETRGHYGAFHVHISDVTSVELFSFKGRGVLSLKAYEDGIFFTIMARPGWKNFNTSASAYQHVHTGIRMLSLDTKADVRRSLSTLRSVVRALWRVPPRWNFQLHLLEQLQRQVGDPVPEWLFIELFRGHNAQNSAHIASVLGLHKIDIRKTTARIERALDDLLVNMGNPQAHEYRAELLASNIKAEFQYLQQKLGFGYILENGLIEARFDEALGPMQVLVTRLVDVYFPQETIHYTFDKDGEEDDEWCVQGNSWMMPPDEMPESIHREWKAVVSMPSWREPRAWWRGKY</sequence>
<reference evidence="1 2" key="1">
    <citation type="journal article" date="2018" name="Nat. Ecol. Evol.">
        <title>Pezizomycetes genomes reveal the molecular basis of ectomycorrhizal truffle lifestyle.</title>
        <authorList>
            <person name="Murat C."/>
            <person name="Payen T."/>
            <person name="Noel B."/>
            <person name="Kuo A."/>
            <person name="Morin E."/>
            <person name="Chen J."/>
            <person name="Kohler A."/>
            <person name="Krizsan K."/>
            <person name="Balestrini R."/>
            <person name="Da Silva C."/>
            <person name="Montanini B."/>
            <person name="Hainaut M."/>
            <person name="Levati E."/>
            <person name="Barry K.W."/>
            <person name="Belfiori B."/>
            <person name="Cichocki N."/>
            <person name="Clum A."/>
            <person name="Dockter R.B."/>
            <person name="Fauchery L."/>
            <person name="Guy J."/>
            <person name="Iotti M."/>
            <person name="Le Tacon F."/>
            <person name="Lindquist E.A."/>
            <person name="Lipzen A."/>
            <person name="Malagnac F."/>
            <person name="Mello A."/>
            <person name="Molinier V."/>
            <person name="Miyauchi S."/>
            <person name="Poulain J."/>
            <person name="Riccioni C."/>
            <person name="Rubini A."/>
            <person name="Sitrit Y."/>
            <person name="Splivallo R."/>
            <person name="Traeger S."/>
            <person name="Wang M."/>
            <person name="Zifcakova L."/>
            <person name="Wipf D."/>
            <person name="Zambonelli A."/>
            <person name="Paolocci F."/>
            <person name="Nowrousian M."/>
            <person name="Ottonello S."/>
            <person name="Baldrian P."/>
            <person name="Spatafora J.W."/>
            <person name="Henrissat B."/>
            <person name="Nagy L.G."/>
            <person name="Aury J.M."/>
            <person name="Wincker P."/>
            <person name="Grigoriev I.V."/>
            <person name="Bonfante P."/>
            <person name="Martin F.M."/>
        </authorList>
    </citation>
    <scope>NUCLEOTIDE SEQUENCE [LARGE SCALE GENOMIC DNA]</scope>
    <source>
        <strain evidence="1 2">RN42</strain>
    </source>
</reference>
<evidence type="ECO:0000313" key="2">
    <source>
        <dbReference type="Proteomes" id="UP000275078"/>
    </source>
</evidence>
<organism evidence="1 2">
    <name type="scientific">Ascobolus immersus RN42</name>
    <dbReference type="NCBI Taxonomy" id="1160509"/>
    <lineage>
        <taxon>Eukaryota</taxon>
        <taxon>Fungi</taxon>
        <taxon>Dikarya</taxon>
        <taxon>Ascomycota</taxon>
        <taxon>Pezizomycotina</taxon>
        <taxon>Pezizomycetes</taxon>
        <taxon>Pezizales</taxon>
        <taxon>Ascobolaceae</taxon>
        <taxon>Ascobolus</taxon>
    </lineage>
</organism>